<dbReference type="AlphaFoldDB" id="A0A8X6M500"/>
<evidence type="ECO:0000313" key="1">
    <source>
        <dbReference type="EMBL" id="GFR33430.1"/>
    </source>
</evidence>
<dbReference type="Proteomes" id="UP000887116">
    <property type="component" value="Unassembled WGS sequence"/>
</dbReference>
<reference evidence="1" key="1">
    <citation type="submission" date="2020-07" db="EMBL/GenBank/DDBJ databases">
        <title>Multicomponent nature underlies the extraordinary mechanical properties of spider dragline silk.</title>
        <authorList>
            <person name="Kono N."/>
            <person name="Nakamura H."/>
            <person name="Mori M."/>
            <person name="Yoshida Y."/>
            <person name="Ohtoshi R."/>
            <person name="Malay A.D."/>
            <person name="Moran D.A.P."/>
            <person name="Tomita M."/>
            <person name="Numata K."/>
            <person name="Arakawa K."/>
        </authorList>
    </citation>
    <scope>NUCLEOTIDE SEQUENCE</scope>
</reference>
<dbReference type="PANTHER" id="PTHR33568">
    <property type="entry name" value="DNA POLYMERASE"/>
    <property type="match status" value="1"/>
</dbReference>
<dbReference type="Gene3D" id="3.90.1600.10">
    <property type="entry name" value="Palm domain of DNA polymerase"/>
    <property type="match status" value="1"/>
</dbReference>
<dbReference type="SUPFAM" id="SSF56672">
    <property type="entry name" value="DNA/RNA polymerases"/>
    <property type="match status" value="1"/>
</dbReference>
<sequence length="274" mass="31487">MEHYKDECAKDNFDTNVYIATFTTSSARIRLYEIMDKLGDKDLYSDTDSIMYIDDGTNTIETGCMLGEWTDELEKDQYIQNWISPASKDYACRLNNGEGFKMSYESETKLDFEERMKIITAETESSALTHYVNSCLNISNFDDLCNILIENFLKPNIVNLSDFSQHQLRNNLDEYFHQKLNCGRQLGLSPQLILEGLTDGMPTNIKQLMTINLPTSPTEWLKVATRLMKTQAAKPEPIKEFEAELSNFDLNVDRLSELVETLSIKFESLTLVDQ</sequence>
<dbReference type="InterPro" id="IPR043502">
    <property type="entry name" value="DNA/RNA_pol_sf"/>
</dbReference>
<accession>A0A8X6M500</accession>
<name>A0A8X6M500_TRICU</name>
<protein>
    <submittedName>
        <fullName evidence="1">DNA_pol_B_2 domain-containing protein</fullName>
    </submittedName>
</protein>
<keyword evidence="2" id="KW-1185">Reference proteome</keyword>
<dbReference type="InterPro" id="IPR023211">
    <property type="entry name" value="DNA_pol_palm_dom_sf"/>
</dbReference>
<dbReference type="EMBL" id="BMAO01029680">
    <property type="protein sequence ID" value="GFR33430.1"/>
    <property type="molecule type" value="Genomic_DNA"/>
</dbReference>
<organism evidence="1 2">
    <name type="scientific">Trichonephila clavata</name>
    <name type="common">Joro spider</name>
    <name type="synonym">Nephila clavata</name>
    <dbReference type="NCBI Taxonomy" id="2740835"/>
    <lineage>
        <taxon>Eukaryota</taxon>
        <taxon>Metazoa</taxon>
        <taxon>Ecdysozoa</taxon>
        <taxon>Arthropoda</taxon>
        <taxon>Chelicerata</taxon>
        <taxon>Arachnida</taxon>
        <taxon>Araneae</taxon>
        <taxon>Araneomorphae</taxon>
        <taxon>Entelegynae</taxon>
        <taxon>Araneoidea</taxon>
        <taxon>Nephilidae</taxon>
        <taxon>Trichonephila</taxon>
    </lineage>
</organism>
<dbReference type="OrthoDB" id="6525599at2759"/>
<dbReference type="PANTHER" id="PTHR33568:SF3">
    <property type="entry name" value="DNA-DIRECTED DNA POLYMERASE"/>
    <property type="match status" value="1"/>
</dbReference>
<comment type="caution">
    <text evidence="1">The sequence shown here is derived from an EMBL/GenBank/DDBJ whole genome shotgun (WGS) entry which is preliminary data.</text>
</comment>
<evidence type="ECO:0000313" key="2">
    <source>
        <dbReference type="Proteomes" id="UP000887116"/>
    </source>
</evidence>
<dbReference type="GO" id="GO:0071897">
    <property type="term" value="P:DNA biosynthetic process"/>
    <property type="evidence" value="ECO:0007669"/>
    <property type="project" value="UniProtKB-ARBA"/>
</dbReference>
<proteinExistence type="predicted"/>
<gene>
    <name evidence="1" type="primary">AVEN_1930_1</name>
    <name evidence="1" type="ORF">TNCT_626671</name>
</gene>